<feature type="transmembrane region" description="Helical" evidence="2">
    <location>
        <begin position="659"/>
        <end position="679"/>
    </location>
</feature>
<sequence length="709" mass="75542">MNSAQRFLAQRTAAKLLIVCCGALLILMTEISPAQASSHFPIQQGDNLLHISSVSPWVTSTGEFQVRFEPTAVIPPGATLSYTVHQGLQPTRTQTLRDKVDGVINGASAGKVLQSPETRLLTDYGDPATGSVLTIPIRSTPDQDRLRVLLPKAGIHPVELVLSSPEGTKIWSQVVFLNRLPTNYSPQQSDPSAVAVTLLLPIETAPTLDPSGAAVFTSEDKARIEDASALLEEVPTAPLRLGIRPNTLDGLVRSKEPWAERFVTSLTAAVASTNSGSSALSRPSVLSMPYVQVSTSGLIAAGALGDLQREISLGNRVIKQITATPASQGTWALDNSLSDASAQALAGLGNTTFLVAPSQLARPVTLSEQQTMTSAVQLGKDSGLRALAYDTLLSQRATDSGVDPALRAHQLIALMISAWFSARSPNSESFTAGGAALGSVLLLETSIESDVISALTPSLLSGGPLQVLPNAASLGPVSSKSAEPVVQFVTQIPPDERAPLLETAETRRQVSAFRTMTTSPESEVELWTRMNAQTLASNLSPQQRLALHNSVRTQLAKSLAEIEFPPPRQVTITGRSTSIPLRFRNNLPYEVRVTLAARSTRLEVVGGDSQEIVLAPGENRIDLAVTVRAPGESVLRIKLLSPNEELEIGQIELPVRSTAISGVGAALSAISILFLLLWWSHTHRRRKRDEARSAGDHPTLGSPPQQPTN</sequence>
<dbReference type="EMBL" id="CAEZYU010000004">
    <property type="protein sequence ID" value="CAB4728829.1"/>
    <property type="molecule type" value="Genomic_DNA"/>
</dbReference>
<keyword evidence="2" id="KW-0472">Membrane</keyword>
<protein>
    <submittedName>
        <fullName evidence="3">Unannotated protein</fullName>
    </submittedName>
</protein>
<keyword evidence="2" id="KW-1133">Transmembrane helix</keyword>
<evidence type="ECO:0000256" key="2">
    <source>
        <dbReference type="SAM" id="Phobius"/>
    </source>
</evidence>
<organism evidence="3">
    <name type="scientific">freshwater metagenome</name>
    <dbReference type="NCBI Taxonomy" id="449393"/>
    <lineage>
        <taxon>unclassified sequences</taxon>
        <taxon>metagenomes</taxon>
        <taxon>ecological metagenomes</taxon>
    </lineage>
</organism>
<dbReference type="InterPro" id="IPR046112">
    <property type="entry name" value="DUF6049"/>
</dbReference>
<dbReference type="Pfam" id="PF19516">
    <property type="entry name" value="DUF6049"/>
    <property type="match status" value="1"/>
</dbReference>
<evidence type="ECO:0000313" key="3">
    <source>
        <dbReference type="EMBL" id="CAB4728829.1"/>
    </source>
</evidence>
<keyword evidence="2" id="KW-0812">Transmembrane</keyword>
<proteinExistence type="predicted"/>
<name>A0A6J6S2U0_9ZZZZ</name>
<gene>
    <name evidence="3" type="ORF">UFOPK2766_00174</name>
</gene>
<dbReference type="AlphaFoldDB" id="A0A6J6S2U0"/>
<evidence type="ECO:0000256" key="1">
    <source>
        <dbReference type="SAM" id="MobiDB-lite"/>
    </source>
</evidence>
<feature type="region of interest" description="Disordered" evidence="1">
    <location>
        <begin position="689"/>
        <end position="709"/>
    </location>
</feature>
<accession>A0A6J6S2U0</accession>
<reference evidence="3" key="1">
    <citation type="submission" date="2020-05" db="EMBL/GenBank/DDBJ databases">
        <authorList>
            <person name="Chiriac C."/>
            <person name="Salcher M."/>
            <person name="Ghai R."/>
            <person name="Kavagutti S V."/>
        </authorList>
    </citation>
    <scope>NUCLEOTIDE SEQUENCE</scope>
</reference>